<name>A0AAU8KG72_9ACTN</name>
<organism evidence="1">
    <name type="scientific">Streptomyces sp. JL1001</name>
    <dbReference type="NCBI Taxonomy" id="3078227"/>
    <lineage>
        <taxon>Bacteria</taxon>
        <taxon>Bacillati</taxon>
        <taxon>Actinomycetota</taxon>
        <taxon>Actinomycetes</taxon>
        <taxon>Kitasatosporales</taxon>
        <taxon>Streptomycetaceae</taxon>
        <taxon>Streptomyces</taxon>
    </lineage>
</organism>
<dbReference type="EMBL" id="CP136798">
    <property type="protein sequence ID" value="XCN13930.1"/>
    <property type="molecule type" value="Genomic_DNA"/>
</dbReference>
<evidence type="ECO:0000313" key="1">
    <source>
        <dbReference type="EMBL" id="XCN13930.1"/>
    </source>
</evidence>
<proteinExistence type="predicted"/>
<protein>
    <submittedName>
        <fullName evidence="1">Uncharacterized protein</fullName>
    </submittedName>
</protein>
<gene>
    <name evidence="1" type="ORF">R1Y80_09800</name>
</gene>
<dbReference type="RefSeq" id="WP_354596833.1">
    <property type="nucleotide sequence ID" value="NZ_CP136798.1"/>
</dbReference>
<dbReference type="AlphaFoldDB" id="A0AAU8KG72"/>
<accession>A0AAU8KG72</accession>
<reference evidence="1" key="1">
    <citation type="submission" date="2023-10" db="EMBL/GenBank/DDBJ databases">
        <title>Complete genome sequence of Streptomyces sp. JL1001.</title>
        <authorList>
            <person name="Jiang L."/>
        </authorList>
    </citation>
    <scope>NUCLEOTIDE SEQUENCE</scope>
    <source>
        <strain evidence="1">JL1001</strain>
    </source>
</reference>
<sequence>MELFKVTITPEQETAMQERLAEVAQGFMQMREQLRQSIPALQLGAALDEAIRRQAAAVTPRQ</sequence>